<dbReference type="GO" id="GO:0008998">
    <property type="term" value="F:ribonucleoside-triphosphate reductase (thioredoxin) activity"/>
    <property type="evidence" value="ECO:0007669"/>
    <property type="project" value="UniProtKB-EC"/>
</dbReference>
<name>F9D614_PREDD</name>
<dbReference type="NCBIfam" id="TIGR02487">
    <property type="entry name" value="NrdD"/>
    <property type="match status" value="1"/>
</dbReference>
<dbReference type="EMBL" id="CP003369">
    <property type="protein sequence ID" value="AGB29380.1"/>
    <property type="molecule type" value="Genomic_DNA"/>
</dbReference>
<organism evidence="6 7">
    <name type="scientific">Prevotella dentalis (strain ATCC 49559 / DSM 3688 / JCM 13448 / NCTC 12043 / ES 2772)</name>
    <name type="common">Mitsuokella dentalis</name>
    <dbReference type="NCBI Taxonomy" id="908937"/>
    <lineage>
        <taxon>Bacteria</taxon>
        <taxon>Pseudomonadati</taxon>
        <taxon>Bacteroidota</taxon>
        <taxon>Bacteroidia</taxon>
        <taxon>Bacteroidales</taxon>
        <taxon>Prevotellaceae</taxon>
        <taxon>Prevotella</taxon>
    </lineage>
</organism>
<keyword evidence="2 3" id="KW-0067">ATP-binding</keyword>
<dbReference type="GO" id="GO:0005524">
    <property type="term" value="F:ATP binding"/>
    <property type="evidence" value="ECO:0007669"/>
    <property type="project" value="UniProtKB-UniRule"/>
</dbReference>
<dbReference type="NCBIfam" id="NF011292">
    <property type="entry name" value="PRK14704.1"/>
    <property type="match status" value="1"/>
</dbReference>
<dbReference type="EMBL" id="AFPW01000041">
    <property type="protein sequence ID" value="EGQ12409.1"/>
    <property type="molecule type" value="Genomic_DNA"/>
</dbReference>
<protein>
    <submittedName>
        <fullName evidence="5 6">Anaerobic ribonucleoside-triphosphate reductase</fullName>
        <ecNumber evidence="6">1.17.4.2</ecNumber>
    </submittedName>
</protein>
<dbReference type="SUPFAM" id="SSF51998">
    <property type="entry name" value="PFL-like glycyl radical enzymes"/>
    <property type="match status" value="1"/>
</dbReference>
<dbReference type="STRING" id="908937.Prede_2106"/>
<evidence type="ECO:0000256" key="3">
    <source>
        <dbReference type="PROSITE-ProRule" id="PRU00492"/>
    </source>
</evidence>
<evidence type="ECO:0000256" key="1">
    <source>
        <dbReference type="ARBA" id="ARBA00022741"/>
    </source>
</evidence>
<reference evidence="6 7" key="1">
    <citation type="submission" date="2011-04" db="EMBL/GenBank/DDBJ databases">
        <authorList>
            <person name="Muzny D."/>
            <person name="Qin X."/>
            <person name="Deng J."/>
            <person name="Jiang H."/>
            <person name="Liu Y."/>
            <person name="Qu J."/>
            <person name="Song X.-Z."/>
            <person name="Zhang L."/>
            <person name="Thornton R."/>
            <person name="Coyle M."/>
            <person name="Francisco L."/>
            <person name="Jackson L."/>
            <person name="Javaid M."/>
            <person name="Korchina V."/>
            <person name="Kovar C."/>
            <person name="Mata R."/>
            <person name="Mathew T."/>
            <person name="Ngo R."/>
            <person name="Nguyen L."/>
            <person name="Nguyen N."/>
            <person name="Okwuonu G."/>
            <person name="Ongeri F."/>
            <person name="Pham C."/>
            <person name="Simmons D."/>
            <person name="Wilczek-Boney K."/>
            <person name="Hale W."/>
            <person name="Jakkamsetti A."/>
            <person name="Pham P."/>
            <person name="Ruth R."/>
            <person name="San Lucas F."/>
            <person name="Warren J."/>
            <person name="Zhang J."/>
            <person name="Zhao Z."/>
            <person name="Zhou C."/>
            <person name="Zhu D."/>
            <person name="Lee S."/>
            <person name="Bess C."/>
            <person name="Blankenburg K."/>
            <person name="Forbes L."/>
            <person name="Fu Q."/>
            <person name="Gubbala S."/>
            <person name="Hirani K."/>
            <person name="Jayaseelan J.C."/>
            <person name="Lara F."/>
            <person name="Munidasa M."/>
            <person name="Palculict T."/>
            <person name="Patil S."/>
            <person name="Pu L.-L."/>
            <person name="Saada N."/>
            <person name="Tang L."/>
            <person name="Weissenberger G."/>
            <person name="Zhu Y."/>
            <person name="Hemphill L."/>
            <person name="Shang Y."/>
            <person name="Youmans B."/>
            <person name="Ayvaz T."/>
            <person name="Ross M."/>
            <person name="Santibanez J."/>
            <person name="Aqrawi P."/>
            <person name="Gross S."/>
            <person name="Joshi V."/>
            <person name="Fowler G."/>
            <person name="Nazareth L."/>
            <person name="Reid J."/>
            <person name="Worley K."/>
            <person name="Petrosino J."/>
            <person name="Highlander S."/>
            <person name="Gibbs R."/>
        </authorList>
    </citation>
    <scope>NUCLEOTIDE SEQUENCE [LARGE SCALE GENOMIC DNA]</scope>
    <source>
        <strain evidence="6 7">DSM 3688</strain>
    </source>
</reference>
<dbReference type="PATRIC" id="fig|908937.9.peg.2235"/>
<dbReference type="PANTHER" id="PTHR21075:SF0">
    <property type="entry name" value="ANAEROBIC RIBONUCLEOSIDE-TRIPHOSPHATE REDUCTASE"/>
    <property type="match status" value="1"/>
</dbReference>
<evidence type="ECO:0000313" key="8">
    <source>
        <dbReference type="Proteomes" id="UP000010862"/>
    </source>
</evidence>
<dbReference type="GO" id="GO:0009265">
    <property type="term" value="P:2'-deoxyribonucleotide biosynthetic process"/>
    <property type="evidence" value="ECO:0007669"/>
    <property type="project" value="TreeGrafter"/>
</dbReference>
<keyword evidence="1 3" id="KW-0547">Nucleotide-binding</keyword>
<dbReference type="GO" id="GO:0004748">
    <property type="term" value="F:ribonucleoside-diphosphate reductase activity, thioredoxin disulfide as acceptor"/>
    <property type="evidence" value="ECO:0007669"/>
    <property type="project" value="TreeGrafter"/>
</dbReference>
<sequence length="760" mass="86680">MVIFATSFQHNSTNPFKPHRGHTKMIQTVVKRDGRIVGFNDQKIQAAIRKAMLHTDKGEDEHLIVRITDHIATKGKAQMSVEDIQDAVEVELMKSARKDVAQKYIAYRNQRSIARKAKTRDVFMEIVNIQKNEVTRENANMNADTPAGMMMKFASESTKPFVDDYLLSEEVRDAVKHNYIHIHDKDYYPTKSLTCVQHPLDHILNHGFVAGHGSSRPAKRIETAAVLACISLETCQNEMHGGQAIPAFDFYLAPFVRLSYQEELRNLEQLTGQPLGHLMDAPIDDYLELPLDGIDGDDRLKQHAINKTVNRVHQAMEAFIHNMNTIHSRGGNQVVFSSINYGTDTSAEGRCVMRELLKTTYEGVGNGETAIFPIQIWKKKRGVNYLPDDRNYDLYQYACKVTARRFFPNFLNLDATFNQNERWRADDPERYRWEIATMGCRTRVFENRYGDKTSVGRGNLSFTTINIVRLAIECMQVADPSERINLFFAKLDHTLDVTARQLDERFQFQKTAYAKQFPLLMTKLWNGCEKLGPNDTIESVINQGTLGIGFIGLAECLVALTGKHHGESDESQQLGLRIVTYMRDRVKQFSEHYQHNYSVLATPAEGLSGKFTKVDRKEFGSLPGITDRDYYTNSNHVPVYYKCSARHKAEVEAPYHDLTRGGHIFYVEIDGDATHNPQAIMAVVDMMDRLNMGYGSVNHNRNRCMECGYENADPHMETCPKCGSHHIDRLQRITGYLVGTTDRWNHGKLAELNDRVQHSL</sequence>
<dbReference type="Proteomes" id="UP000010862">
    <property type="component" value="Chromosome 2"/>
</dbReference>
<proteinExistence type="predicted"/>
<gene>
    <name evidence="6" type="primary">nrdD2</name>
    <name evidence="5" type="ordered locus">Prede_2106</name>
    <name evidence="6" type="ORF">HMPREF9136_2292</name>
</gene>
<dbReference type="InterPro" id="IPR005144">
    <property type="entry name" value="ATP-cone_dom"/>
</dbReference>
<accession>F9D614</accession>
<dbReference type="GO" id="GO:0031250">
    <property type="term" value="C:anaerobic ribonucleoside-triphosphate reductase complex"/>
    <property type="evidence" value="ECO:0007669"/>
    <property type="project" value="TreeGrafter"/>
</dbReference>
<keyword evidence="6" id="KW-0560">Oxidoreductase</keyword>
<dbReference type="EC" id="1.17.4.2" evidence="6"/>
<reference evidence="5" key="2">
    <citation type="submission" date="2012-02" db="EMBL/GenBank/DDBJ databases">
        <title>Complete sequence of chromosome 2 of Prevotella dentalis DSM 3688.</title>
        <authorList>
            <consortium name="US DOE Joint Genome Institute (JGI-PGF)"/>
            <person name="Lucas S."/>
            <person name="Copeland A."/>
            <person name="Lapidus A."/>
            <person name="Glavina del Rio T."/>
            <person name="Dalin E."/>
            <person name="Tice H."/>
            <person name="Bruce D."/>
            <person name="Goodwin L."/>
            <person name="Pitluck S."/>
            <person name="Peters L."/>
            <person name="Mikhailova N."/>
            <person name="Chertkov O."/>
            <person name="Kyrpides N."/>
            <person name="Mavromatis K."/>
            <person name="Ivanova N."/>
            <person name="Brettin T."/>
            <person name="Detter J.C."/>
            <person name="Han C."/>
            <person name="Larimer F."/>
            <person name="Land M."/>
            <person name="Hauser L."/>
            <person name="Markowitz V."/>
            <person name="Cheng J.-F."/>
            <person name="Hugenholtz P."/>
            <person name="Woyke T."/>
            <person name="Wu D."/>
            <person name="Gronow S."/>
            <person name="Wellnitz S."/>
            <person name="Brambilla E."/>
            <person name="Klenk H.-P."/>
            <person name="Eisen J.A."/>
        </authorList>
    </citation>
    <scope>NUCLEOTIDE SEQUENCE</scope>
    <source>
        <strain evidence="5">DSM 3688</strain>
    </source>
</reference>
<dbReference type="HOGENOM" id="CLU_002707_2_1_10"/>
<keyword evidence="8" id="KW-1185">Reference proteome</keyword>
<dbReference type="Proteomes" id="UP000007820">
    <property type="component" value="Unassembled WGS sequence"/>
</dbReference>
<dbReference type="InterPro" id="IPR012833">
    <property type="entry name" value="NrdD"/>
</dbReference>
<dbReference type="Gene3D" id="3.20.70.20">
    <property type="match status" value="1"/>
</dbReference>
<dbReference type="NCBIfam" id="NF005497">
    <property type="entry name" value="PRK07111.1"/>
    <property type="match status" value="1"/>
</dbReference>
<dbReference type="Pfam" id="PF03477">
    <property type="entry name" value="ATP-cone"/>
    <property type="match status" value="1"/>
</dbReference>
<evidence type="ECO:0000256" key="2">
    <source>
        <dbReference type="ARBA" id="ARBA00022840"/>
    </source>
</evidence>
<dbReference type="Pfam" id="PF13597">
    <property type="entry name" value="NRDD"/>
    <property type="match status" value="1"/>
</dbReference>
<evidence type="ECO:0000259" key="4">
    <source>
        <dbReference type="PROSITE" id="PS51161"/>
    </source>
</evidence>
<dbReference type="GO" id="GO:0006260">
    <property type="term" value="P:DNA replication"/>
    <property type="evidence" value="ECO:0007669"/>
    <property type="project" value="InterPro"/>
</dbReference>
<dbReference type="AlphaFoldDB" id="F9D614"/>
<dbReference type="eggNOG" id="COG1328">
    <property type="taxonomic scope" value="Bacteria"/>
</dbReference>
<evidence type="ECO:0000313" key="6">
    <source>
        <dbReference type="EMBL" id="EGQ12409.1"/>
    </source>
</evidence>
<feature type="domain" description="ATP-cone" evidence="4">
    <location>
        <begin position="27"/>
        <end position="115"/>
    </location>
</feature>
<dbReference type="KEGG" id="pdt:Prede_2106"/>
<dbReference type="PROSITE" id="PS51161">
    <property type="entry name" value="ATP_CONE"/>
    <property type="match status" value="1"/>
</dbReference>
<evidence type="ECO:0000313" key="5">
    <source>
        <dbReference type="EMBL" id="AGB29380.1"/>
    </source>
</evidence>
<dbReference type="PANTHER" id="PTHR21075">
    <property type="entry name" value="ANAEROBIC RIBONUCLEOSIDE-TRIPHOSPHATE REDUCTASE"/>
    <property type="match status" value="1"/>
</dbReference>
<dbReference type="eggNOG" id="COG1327">
    <property type="taxonomic scope" value="Bacteria"/>
</dbReference>
<evidence type="ECO:0000313" key="7">
    <source>
        <dbReference type="Proteomes" id="UP000007820"/>
    </source>
</evidence>